<feature type="region of interest" description="Disordered" evidence="2">
    <location>
        <begin position="253"/>
        <end position="294"/>
    </location>
</feature>
<dbReference type="STRING" id="74649.A0A2P6RL89"/>
<evidence type="ECO:0000313" key="4">
    <source>
        <dbReference type="Proteomes" id="UP000238479"/>
    </source>
</evidence>
<dbReference type="Gramene" id="PRQ47196">
    <property type="protein sequence ID" value="PRQ47196"/>
    <property type="gene ID" value="RchiOBHm_Chr2g0097081"/>
</dbReference>
<name>A0A2P6RL89_ROSCH</name>
<dbReference type="OMA" id="ICDVNHL"/>
<comment type="caution">
    <text evidence="3">The sequence shown here is derived from an EMBL/GenBank/DDBJ whole genome shotgun (WGS) entry which is preliminary data.</text>
</comment>
<reference evidence="3 4" key="1">
    <citation type="journal article" date="2018" name="Nat. Genet.">
        <title>The Rosa genome provides new insights in the design of modern roses.</title>
        <authorList>
            <person name="Bendahmane M."/>
        </authorList>
    </citation>
    <scope>NUCLEOTIDE SEQUENCE [LARGE SCALE GENOMIC DNA]</scope>
    <source>
        <strain evidence="4">cv. Old Blush</strain>
    </source>
</reference>
<feature type="compositionally biased region" description="Basic and acidic residues" evidence="2">
    <location>
        <begin position="253"/>
        <end position="266"/>
    </location>
</feature>
<feature type="region of interest" description="Disordered" evidence="2">
    <location>
        <begin position="314"/>
        <end position="348"/>
    </location>
</feature>
<evidence type="ECO:0000313" key="3">
    <source>
        <dbReference type="EMBL" id="PRQ47196.1"/>
    </source>
</evidence>
<keyword evidence="1" id="KW-0175">Coiled coil</keyword>
<dbReference type="EMBL" id="PDCK01000040">
    <property type="protein sequence ID" value="PRQ47196.1"/>
    <property type="molecule type" value="Genomic_DNA"/>
</dbReference>
<protein>
    <submittedName>
        <fullName evidence="3">Uncharacterized protein</fullName>
    </submittedName>
</protein>
<organism evidence="3 4">
    <name type="scientific">Rosa chinensis</name>
    <name type="common">China rose</name>
    <dbReference type="NCBI Taxonomy" id="74649"/>
    <lineage>
        <taxon>Eukaryota</taxon>
        <taxon>Viridiplantae</taxon>
        <taxon>Streptophyta</taxon>
        <taxon>Embryophyta</taxon>
        <taxon>Tracheophyta</taxon>
        <taxon>Spermatophyta</taxon>
        <taxon>Magnoliopsida</taxon>
        <taxon>eudicotyledons</taxon>
        <taxon>Gunneridae</taxon>
        <taxon>Pentapetalae</taxon>
        <taxon>rosids</taxon>
        <taxon>fabids</taxon>
        <taxon>Rosales</taxon>
        <taxon>Rosaceae</taxon>
        <taxon>Rosoideae</taxon>
        <taxon>Rosoideae incertae sedis</taxon>
        <taxon>Rosa</taxon>
    </lineage>
</organism>
<dbReference type="OrthoDB" id="1910495at2759"/>
<dbReference type="PANTHER" id="PTHR35477">
    <property type="entry name" value="OS06G0728500 PROTEIN"/>
    <property type="match status" value="1"/>
</dbReference>
<sequence>MEGNLCDVNHLDADVLLPPRKRLLAGLKKQSPEGDSSSWLSLVSATASASASASSSSSPSSSELNTRLNRILTSHDPNLSPEELVEVSKSAATAAVKAAEDARAAAEEKAAIAAKAVAAAKSALDLVASFSDEIASKEKHLKKNKLKKHVPVQLLYKKYQPIENCKKDEELARKLHRAINSSPRISKNPSGSDSKGHKHKKPKISQSSEVARVSNGSTVLDQDPASACNGHAVAGKLDFEDTILDLYKNKAAEKAYRNDKSGRSEMDNGEAESSQTKEKNWDDMPTTPSGKKRGRVKLKKLPLSVCTFRDQANPKEDVGARSSPLTDMNMGNPTAGNKPLFPAESSADSMLPIEPTPVWKCQEFKAPACVKQNKVMQS</sequence>
<dbReference type="PANTHER" id="PTHR35477:SF1">
    <property type="entry name" value="OS06G0728500 PROTEIN"/>
    <property type="match status" value="1"/>
</dbReference>
<proteinExistence type="predicted"/>
<dbReference type="Proteomes" id="UP000238479">
    <property type="component" value="Chromosome 2"/>
</dbReference>
<feature type="compositionally biased region" description="Polar residues" evidence="2">
    <location>
        <begin position="323"/>
        <end position="335"/>
    </location>
</feature>
<feature type="compositionally biased region" description="Polar residues" evidence="2">
    <location>
        <begin position="179"/>
        <end position="188"/>
    </location>
</feature>
<evidence type="ECO:0000256" key="1">
    <source>
        <dbReference type="SAM" id="Coils"/>
    </source>
</evidence>
<evidence type="ECO:0000256" key="2">
    <source>
        <dbReference type="SAM" id="MobiDB-lite"/>
    </source>
</evidence>
<feature type="region of interest" description="Disordered" evidence="2">
    <location>
        <begin position="177"/>
        <end position="225"/>
    </location>
</feature>
<feature type="coiled-coil region" evidence="1">
    <location>
        <begin position="89"/>
        <end position="116"/>
    </location>
</feature>
<dbReference type="AlphaFoldDB" id="A0A2P6RL89"/>
<feature type="compositionally biased region" description="Polar residues" evidence="2">
    <location>
        <begin position="204"/>
        <end position="220"/>
    </location>
</feature>
<gene>
    <name evidence="3" type="ORF">RchiOBHm_Chr2g0097081</name>
</gene>
<accession>A0A2P6RL89</accession>
<keyword evidence="4" id="KW-1185">Reference proteome</keyword>